<dbReference type="InterPro" id="IPR032305">
    <property type="entry name" value="GTP-bd_M"/>
</dbReference>
<dbReference type="InterPro" id="IPR027417">
    <property type="entry name" value="P-loop_NTPase"/>
</dbReference>
<dbReference type="HOGENOM" id="CLU_019597_7_1_0"/>
<dbReference type="NCBIfam" id="TIGR03156">
    <property type="entry name" value="GTP_HflX"/>
    <property type="match status" value="1"/>
</dbReference>
<protein>
    <recommendedName>
        <fullName evidence="6">GTPase HflX</fullName>
    </recommendedName>
    <alternativeName>
        <fullName evidence="6">GTP-binding protein HflX</fullName>
    </alternativeName>
</protein>
<keyword evidence="4" id="KW-0460">Magnesium</keyword>
<proteinExistence type="inferred from homology"/>
<dbReference type="EMBL" id="FP929003">
    <property type="protein sequence ID" value="CBK42169.1"/>
    <property type="molecule type" value="Genomic_DNA"/>
</dbReference>
<dbReference type="AlphaFoldDB" id="D8PFY2"/>
<evidence type="ECO:0000256" key="2">
    <source>
        <dbReference type="ARBA" id="ARBA00022723"/>
    </source>
</evidence>
<comment type="subunit">
    <text evidence="6">Monomer. Associates with the 50S ribosomal subunit.</text>
</comment>
<dbReference type="CDD" id="cd01878">
    <property type="entry name" value="HflX"/>
    <property type="match status" value="1"/>
</dbReference>
<evidence type="ECO:0000256" key="8">
    <source>
        <dbReference type="SAM" id="MobiDB-lite"/>
    </source>
</evidence>
<dbReference type="Pfam" id="PF16360">
    <property type="entry name" value="GTP-bdg_M"/>
    <property type="match status" value="1"/>
</dbReference>
<evidence type="ECO:0000256" key="7">
    <source>
        <dbReference type="SAM" id="Coils"/>
    </source>
</evidence>
<evidence type="ECO:0000256" key="5">
    <source>
        <dbReference type="ARBA" id="ARBA00023134"/>
    </source>
</evidence>
<feature type="coiled-coil region" evidence="7">
    <location>
        <begin position="311"/>
        <end position="338"/>
    </location>
</feature>
<dbReference type="eggNOG" id="COG2262">
    <property type="taxonomic scope" value="Bacteria"/>
</dbReference>
<dbReference type="Gene3D" id="3.40.50.300">
    <property type="entry name" value="P-loop containing nucleotide triphosphate hydrolases"/>
    <property type="match status" value="1"/>
</dbReference>
<dbReference type="OrthoDB" id="9812272at2"/>
<evidence type="ECO:0000313" key="10">
    <source>
        <dbReference type="EMBL" id="CBK42169.1"/>
    </source>
</evidence>
<dbReference type="InterPro" id="IPR006073">
    <property type="entry name" value="GTP-bd"/>
</dbReference>
<evidence type="ECO:0000313" key="11">
    <source>
        <dbReference type="Proteomes" id="UP000001660"/>
    </source>
</evidence>
<sequence>MPSSLVITAELARTTCQLTREIRRPIGLLITRRGVVEQVLVGAGCAPTFESLVKFRVGSHALRGLRLIRTHLHDDPLSQDDLTHLALLRLDLIGVLGVDETGEPSLLHLAHLLPPNQQGEVCRLLKPVPFHDLDLQLDVFLHGLDSDLQRADSTHDVAGGSESAILVSAAPRSHAEQEEHLEELKELAESAGVRVLDRIAQRTHEGFERYLLGKGKLKEVVMRALQKGADLVIFDQDLAPAQARAISEVTDLKVIDRTQLILDIFARRAHTREGKVQVELAQLRYLLPRLSGHGTSLSRLGGGIGSRGPGETKLETDRRRIRDRIAHLEREIDDVARHQDQRRSRRVRQGLPILSIVGYTNAGKSTLLNSLTHSQIPAQDRLFETLDTTSRRLRFPHDREVIVTDTVGFIRDLPKDLVGAFRTTLDELRDADLLLHVVDASAPNVDQQITAVETVLQSLNLDTIPRVMVLNKCDRLSAHEAGVLCERYHAIGISAPNRETLRPLIAHLETLLPAVPTLPGQEEDPDQPPQDLALASHS</sequence>
<evidence type="ECO:0000256" key="1">
    <source>
        <dbReference type="ARBA" id="ARBA00022490"/>
    </source>
</evidence>
<keyword evidence="2" id="KW-0479">Metal-binding</keyword>
<dbReference type="PROSITE" id="PS51705">
    <property type="entry name" value="G_HFLX"/>
    <property type="match status" value="1"/>
</dbReference>
<dbReference type="HAMAP" id="MF_00900">
    <property type="entry name" value="GTPase_HflX"/>
    <property type="match status" value="1"/>
</dbReference>
<organism evidence="10 11">
    <name type="scientific">Nitrospira defluvii</name>
    <dbReference type="NCBI Taxonomy" id="330214"/>
    <lineage>
        <taxon>Bacteria</taxon>
        <taxon>Pseudomonadati</taxon>
        <taxon>Nitrospirota</taxon>
        <taxon>Nitrospiria</taxon>
        <taxon>Nitrospirales</taxon>
        <taxon>Nitrospiraceae</taxon>
        <taxon>Nitrospira</taxon>
    </lineage>
</organism>
<gene>
    <name evidence="6" type="primary">hflX</name>
    <name evidence="10" type="ORF">NIDE2459</name>
</gene>
<dbReference type="GO" id="GO:0005737">
    <property type="term" value="C:cytoplasm"/>
    <property type="evidence" value="ECO:0007669"/>
    <property type="project" value="UniProtKB-SubCell"/>
</dbReference>
<dbReference type="GO" id="GO:0046872">
    <property type="term" value="F:metal ion binding"/>
    <property type="evidence" value="ECO:0007669"/>
    <property type="project" value="UniProtKB-KW"/>
</dbReference>
<dbReference type="FunFam" id="3.40.50.11060:FF:000001">
    <property type="entry name" value="GTPase HflX"/>
    <property type="match status" value="1"/>
</dbReference>
<dbReference type="Proteomes" id="UP000001660">
    <property type="component" value="Chromosome"/>
</dbReference>
<dbReference type="GO" id="GO:0005525">
    <property type="term" value="F:GTP binding"/>
    <property type="evidence" value="ECO:0007669"/>
    <property type="project" value="UniProtKB-UniRule"/>
</dbReference>
<feature type="region of interest" description="Disordered" evidence="8">
    <location>
        <begin position="516"/>
        <end position="538"/>
    </location>
</feature>
<dbReference type="STRING" id="330214.NIDE2459"/>
<dbReference type="KEGG" id="nde:NIDE2459"/>
<dbReference type="Pfam" id="PF01926">
    <property type="entry name" value="MMR_HSR1"/>
    <property type="match status" value="1"/>
</dbReference>
<dbReference type="Gene3D" id="6.10.250.2860">
    <property type="match status" value="1"/>
</dbReference>
<dbReference type="SUPFAM" id="SSF52540">
    <property type="entry name" value="P-loop containing nucleoside triphosphate hydrolases"/>
    <property type="match status" value="1"/>
</dbReference>
<evidence type="ECO:0000256" key="4">
    <source>
        <dbReference type="ARBA" id="ARBA00022842"/>
    </source>
</evidence>
<dbReference type="InterPro" id="IPR025121">
    <property type="entry name" value="GTPase_HflX_N"/>
</dbReference>
<keyword evidence="11" id="KW-1185">Reference proteome</keyword>
<comment type="similarity">
    <text evidence="6">Belongs to the TRAFAC class OBG-HflX-like GTPase superfamily. HflX GTPase family.</text>
</comment>
<dbReference type="PANTHER" id="PTHR10229:SF0">
    <property type="entry name" value="GTP-BINDING PROTEIN 6-RELATED"/>
    <property type="match status" value="1"/>
</dbReference>
<keyword evidence="5 6" id="KW-0342">GTP-binding</keyword>
<dbReference type="Pfam" id="PF13167">
    <property type="entry name" value="GTP-bdg_N"/>
    <property type="match status" value="1"/>
</dbReference>
<name>D8PFY2_9BACT</name>
<accession>D8PFY2</accession>
<comment type="subcellular location">
    <subcellularLocation>
        <location evidence="6">Cytoplasm</location>
    </subcellularLocation>
    <text evidence="6">May associate with membranes.</text>
</comment>
<keyword evidence="3 6" id="KW-0547">Nucleotide-binding</keyword>
<dbReference type="PRINTS" id="PR00326">
    <property type="entry name" value="GTP1OBG"/>
</dbReference>
<reference evidence="10 11" key="1">
    <citation type="journal article" date="2010" name="Proc. Natl. Acad. Sci. U.S.A.">
        <title>A Nitrospira metagenome illuminates the physiology and evolution of globally important nitrite-oxidizing bacteria.</title>
        <authorList>
            <person name="Lucker S."/>
            <person name="Wagner M."/>
            <person name="Maixner F."/>
            <person name="Pelletier E."/>
            <person name="Koch H."/>
            <person name="Vacherie B."/>
            <person name="Rattei T."/>
            <person name="Sinninghe Damste J."/>
            <person name="Spieck E."/>
            <person name="Le Paslier D."/>
            <person name="Daims H."/>
        </authorList>
    </citation>
    <scope>NUCLEOTIDE SEQUENCE [LARGE SCALE GENOMIC DNA]</scope>
</reference>
<evidence type="ECO:0000256" key="6">
    <source>
        <dbReference type="HAMAP-Rule" id="MF_00900"/>
    </source>
</evidence>
<dbReference type="InterPro" id="IPR030394">
    <property type="entry name" value="G_HFLX_dom"/>
</dbReference>
<dbReference type="Gene3D" id="3.40.50.11060">
    <property type="entry name" value="GTPase HflX, N-terminal domain"/>
    <property type="match status" value="1"/>
</dbReference>
<keyword evidence="7" id="KW-0175">Coiled coil</keyword>
<evidence type="ECO:0000259" key="9">
    <source>
        <dbReference type="PROSITE" id="PS51705"/>
    </source>
</evidence>
<dbReference type="InterPro" id="IPR016496">
    <property type="entry name" value="GTPase_HflX"/>
</dbReference>
<dbReference type="GO" id="GO:0043022">
    <property type="term" value="F:ribosome binding"/>
    <property type="evidence" value="ECO:0007669"/>
    <property type="project" value="TreeGrafter"/>
</dbReference>
<dbReference type="PANTHER" id="PTHR10229">
    <property type="entry name" value="GTP-BINDING PROTEIN HFLX"/>
    <property type="match status" value="1"/>
</dbReference>
<keyword evidence="1 6" id="KW-0963">Cytoplasm</keyword>
<evidence type="ECO:0000256" key="3">
    <source>
        <dbReference type="ARBA" id="ARBA00022741"/>
    </source>
</evidence>
<dbReference type="GO" id="GO:0003924">
    <property type="term" value="F:GTPase activity"/>
    <property type="evidence" value="ECO:0007669"/>
    <property type="project" value="UniProtKB-UniRule"/>
</dbReference>
<comment type="function">
    <text evidence="6">GTPase that associates with the 50S ribosomal subunit and may have a role during protein synthesis or ribosome biogenesis.</text>
</comment>
<feature type="domain" description="Hflx-type G" evidence="9">
    <location>
        <begin position="352"/>
        <end position="516"/>
    </location>
</feature>
<dbReference type="InterPro" id="IPR042108">
    <property type="entry name" value="GTPase_HflX_N_sf"/>
</dbReference>